<dbReference type="GO" id="GO:0005829">
    <property type="term" value="C:cytosol"/>
    <property type="evidence" value="ECO:0007669"/>
    <property type="project" value="TreeGrafter"/>
</dbReference>
<evidence type="ECO:0000313" key="1">
    <source>
        <dbReference type="EMBL" id="AMK55027.1"/>
    </source>
</evidence>
<protein>
    <recommendedName>
        <fullName evidence="3">Cof-like hydrolase</fullName>
    </recommendedName>
</protein>
<dbReference type="Gene3D" id="3.40.50.1000">
    <property type="entry name" value="HAD superfamily/HAD-like"/>
    <property type="match status" value="1"/>
</dbReference>
<gene>
    <name evidence="1" type="ORF">AALO17_18930</name>
</gene>
<dbReference type="Pfam" id="PF08282">
    <property type="entry name" value="Hydrolase_3"/>
    <property type="match status" value="1"/>
</dbReference>
<evidence type="ECO:0008006" key="3">
    <source>
        <dbReference type="Google" id="ProtNLM"/>
    </source>
</evidence>
<keyword evidence="2" id="KW-1185">Reference proteome</keyword>
<dbReference type="InterPro" id="IPR006379">
    <property type="entry name" value="HAD-SF_hydro_IIB"/>
</dbReference>
<organism evidence="1 2">
    <name type="scientific">Faecalibaculum rodentium</name>
    <dbReference type="NCBI Taxonomy" id="1702221"/>
    <lineage>
        <taxon>Bacteria</taxon>
        <taxon>Bacillati</taxon>
        <taxon>Bacillota</taxon>
        <taxon>Erysipelotrichia</taxon>
        <taxon>Erysipelotrichales</taxon>
        <taxon>Erysipelotrichaceae</taxon>
        <taxon>Faecalibaculum</taxon>
    </lineage>
</organism>
<dbReference type="AlphaFoldDB" id="A0A140DWK0"/>
<dbReference type="SUPFAM" id="SSF56784">
    <property type="entry name" value="HAD-like"/>
    <property type="match status" value="1"/>
</dbReference>
<dbReference type="InterPro" id="IPR036412">
    <property type="entry name" value="HAD-like_sf"/>
</dbReference>
<dbReference type="KEGG" id="fro:AALO17_18930"/>
<dbReference type="NCBIfam" id="TIGR01484">
    <property type="entry name" value="HAD-SF-IIB"/>
    <property type="match status" value="1"/>
</dbReference>
<name>A0A140DWK0_9FIRM</name>
<dbReference type="GO" id="GO:0016791">
    <property type="term" value="F:phosphatase activity"/>
    <property type="evidence" value="ECO:0007669"/>
    <property type="project" value="TreeGrafter"/>
</dbReference>
<proteinExistence type="predicted"/>
<evidence type="ECO:0000313" key="2">
    <source>
        <dbReference type="Proteomes" id="UP000069771"/>
    </source>
</evidence>
<dbReference type="Proteomes" id="UP000069771">
    <property type="component" value="Chromosome"/>
</dbReference>
<dbReference type="InterPro" id="IPR023214">
    <property type="entry name" value="HAD_sf"/>
</dbReference>
<reference evidence="1 2" key="1">
    <citation type="journal article" date="2016" name="Gut Pathog.">
        <title>Whole genome sequencing of "Faecalibaculum rodentium" ALO17, isolated from C57BL/6J laboratory mouse feces.</title>
        <authorList>
            <person name="Lim S."/>
            <person name="Chang D.H."/>
            <person name="Ahn S."/>
            <person name="Kim B.C."/>
        </authorList>
    </citation>
    <scope>NUCLEOTIDE SEQUENCE [LARGE SCALE GENOMIC DNA]</scope>
    <source>
        <strain evidence="1 2">Alo17</strain>
    </source>
</reference>
<dbReference type="PANTHER" id="PTHR10000">
    <property type="entry name" value="PHOSPHOSERINE PHOSPHATASE"/>
    <property type="match status" value="1"/>
</dbReference>
<dbReference type="EMBL" id="CP011391">
    <property type="protein sequence ID" value="AMK55027.1"/>
    <property type="molecule type" value="Genomic_DNA"/>
</dbReference>
<dbReference type="PROSITE" id="PS01228">
    <property type="entry name" value="COF_1"/>
    <property type="match status" value="1"/>
</dbReference>
<dbReference type="GO" id="GO:0000287">
    <property type="term" value="F:magnesium ion binding"/>
    <property type="evidence" value="ECO:0007669"/>
    <property type="project" value="TreeGrafter"/>
</dbReference>
<dbReference type="Gene3D" id="3.30.1240.10">
    <property type="match status" value="1"/>
</dbReference>
<sequence>MNLYAILKGGTIMKQLLFASDLDGTLLNAAHETDEEILTGMQELARQNAAVAVSTGRSVSMCRSLGFPPGPKVLMNGALALDAQDQVVYDQPLPAAIVAELMDLFPDLPFEFCTTDCTLTRQSRQETIGNFQRRWAKRGKPRRNADFDKMFQGHRNDQTREQILDQTIYKINCNREDSEDCRRLETWLAAHPEVVNTPSDEVLYEISAASATKGLAVQALAGHLGIPHDQVAVFGDGINDLSMFELFAHSYAPSTGQPEVQAAASEVLDGSDEHCVIRKMKELREQWQ</sequence>
<accession>A0A140DWK0</accession>
<dbReference type="PANTHER" id="PTHR10000:SF8">
    <property type="entry name" value="HAD SUPERFAMILY HYDROLASE-LIKE, TYPE 3"/>
    <property type="match status" value="1"/>
</dbReference>
<dbReference type="STRING" id="1702221.AALO17_18930"/>